<evidence type="ECO:0000313" key="4">
    <source>
        <dbReference type="Proteomes" id="UP000008827"/>
    </source>
</evidence>
<dbReference type="Proteomes" id="UP000008827">
    <property type="component" value="Chromosome 15"/>
</dbReference>
<reference evidence="2 3" key="1">
    <citation type="journal article" date="2010" name="Nature">
        <title>Genome sequence of the palaeopolyploid soybean.</title>
        <authorList>
            <person name="Schmutz J."/>
            <person name="Cannon S.B."/>
            <person name="Schlueter J."/>
            <person name="Ma J."/>
            <person name="Mitros T."/>
            <person name="Nelson W."/>
            <person name="Hyten D.L."/>
            <person name="Song Q."/>
            <person name="Thelen J.J."/>
            <person name="Cheng J."/>
            <person name="Xu D."/>
            <person name="Hellsten U."/>
            <person name="May G.D."/>
            <person name="Yu Y."/>
            <person name="Sakurai T."/>
            <person name="Umezawa T."/>
            <person name="Bhattacharyya M.K."/>
            <person name="Sandhu D."/>
            <person name="Valliyodan B."/>
            <person name="Lindquist E."/>
            <person name="Peto M."/>
            <person name="Grant D."/>
            <person name="Shu S."/>
            <person name="Goodstein D."/>
            <person name="Barry K."/>
            <person name="Futrell-Griggs M."/>
            <person name="Abernathy B."/>
            <person name="Du J."/>
            <person name="Tian Z."/>
            <person name="Zhu L."/>
            <person name="Gill N."/>
            <person name="Joshi T."/>
            <person name="Libault M."/>
            <person name="Sethuraman A."/>
            <person name="Zhang X.-C."/>
            <person name="Shinozaki K."/>
            <person name="Nguyen H.T."/>
            <person name="Wing R.A."/>
            <person name="Cregan P."/>
            <person name="Specht J."/>
            <person name="Grimwood J."/>
            <person name="Rokhsar D."/>
            <person name="Stacey G."/>
            <person name="Shoemaker R.C."/>
            <person name="Jackson S.A."/>
        </authorList>
    </citation>
    <scope>NUCLEOTIDE SEQUENCE</scope>
    <source>
        <strain evidence="3">cv. Williams 82</strain>
        <tissue evidence="2">Callus</tissue>
    </source>
</reference>
<evidence type="ECO:0000256" key="1">
    <source>
        <dbReference type="SAM" id="MobiDB-lite"/>
    </source>
</evidence>
<organism evidence="2">
    <name type="scientific">Glycine max</name>
    <name type="common">Soybean</name>
    <name type="synonym">Glycine hispida</name>
    <dbReference type="NCBI Taxonomy" id="3847"/>
    <lineage>
        <taxon>Eukaryota</taxon>
        <taxon>Viridiplantae</taxon>
        <taxon>Streptophyta</taxon>
        <taxon>Embryophyta</taxon>
        <taxon>Tracheophyta</taxon>
        <taxon>Spermatophyta</taxon>
        <taxon>Magnoliopsida</taxon>
        <taxon>eudicotyledons</taxon>
        <taxon>Gunneridae</taxon>
        <taxon>Pentapetalae</taxon>
        <taxon>rosids</taxon>
        <taxon>fabids</taxon>
        <taxon>Fabales</taxon>
        <taxon>Fabaceae</taxon>
        <taxon>Papilionoideae</taxon>
        <taxon>50 kb inversion clade</taxon>
        <taxon>NPAAA clade</taxon>
        <taxon>indigoferoid/millettioid clade</taxon>
        <taxon>Phaseoleae</taxon>
        <taxon>Glycine</taxon>
        <taxon>Glycine subgen. Soja</taxon>
    </lineage>
</organism>
<evidence type="ECO:0000313" key="2">
    <source>
        <dbReference type="EMBL" id="KRH11549.1"/>
    </source>
</evidence>
<accession>A0A0R0FZD3</accession>
<dbReference type="EnsemblPlants" id="KRH11549">
    <property type="protein sequence ID" value="KRH11549"/>
    <property type="gene ID" value="GLYMA_15G116400"/>
</dbReference>
<dbReference type="InParanoid" id="A0A0R0FZD3"/>
<reference evidence="2" key="3">
    <citation type="submission" date="2018-07" db="EMBL/GenBank/DDBJ databases">
        <title>WGS assembly of Glycine max.</title>
        <authorList>
            <person name="Schmutz J."/>
            <person name="Cannon S."/>
            <person name="Schlueter J."/>
            <person name="Ma J."/>
            <person name="Mitros T."/>
            <person name="Nelson W."/>
            <person name="Hyten D."/>
            <person name="Song Q."/>
            <person name="Thelen J."/>
            <person name="Cheng J."/>
            <person name="Xu D."/>
            <person name="Hellsten U."/>
            <person name="May G."/>
            <person name="Yu Y."/>
            <person name="Sakurai T."/>
            <person name="Umezawa T."/>
            <person name="Bhattacharyya M."/>
            <person name="Sandhu D."/>
            <person name="Valliyodan B."/>
            <person name="Lindquist E."/>
            <person name="Peto M."/>
            <person name="Grant D."/>
            <person name="Shu S."/>
            <person name="Goodstein D."/>
            <person name="Barry K."/>
            <person name="Futrell-Griggs M."/>
            <person name="Abernathy B."/>
            <person name="Du J."/>
            <person name="Tian Z."/>
            <person name="Zhu L."/>
            <person name="Gill N."/>
            <person name="Joshi T."/>
            <person name="Libault M."/>
            <person name="Sethuraman A."/>
            <person name="Zhang X."/>
            <person name="Shinozaki K."/>
            <person name="Nguyen H."/>
            <person name="Wing R."/>
            <person name="Cregan P."/>
            <person name="Specht J."/>
            <person name="Grimwood J."/>
            <person name="Rokhsar D."/>
            <person name="Stacey G."/>
            <person name="Shoemaker R."/>
            <person name="Jackson S."/>
        </authorList>
    </citation>
    <scope>NUCLEOTIDE SEQUENCE</scope>
    <source>
        <tissue evidence="2">Callus</tissue>
    </source>
</reference>
<dbReference type="AlphaFoldDB" id="A0A0R0FZD3"/>
<dbReference type="EMBL" id="CM000848">
    <property type="protein sequence ID" value="KRH11549.1"/>
    <property type="molecule type" value="Genomic_DNA"/>
</dbReference>
<sequence length="83" mass="9440">MLASTSTNTDGTIGTQKMKGSKDSITMEESSFNYSLVFSYSNNKSRICLFVLNHVIQYTTIEKFNYSMPTTYPNLVIMMTWEG</sequence>
<name>A0A0R0FZD3_SOYBN</name>
<reference evidence="3" key="2">
    <citation type="submission" date="2018-02" db="UniProtKB">
        <authorList>
            <consortium name="EnsemblPlants"/>
        </authorList>
    </citation>
    <scope>IDENTIFICATION</scope>
    <source>
        <strain evidence="3">Williams 82</strain>
    </source>
</reference>
<feature type="region of interest" description="Disordered" evidence="1">
    <location>
        <begin position="1"/>
        <end position="23"/>
    </location>
</feature>
<evidence type="ECO:0000313" key="3">
    <source>
        <dbReference type="EnsemblPlants" id="KRH11549"/>
    </source>
</evidence>
<keyword evidence="4" id="KW-1185">Reference proteome</keyword>
<gene>
    <name evidence="2" type="ORF">GLYMA_15G116400</name>
</gene>
<protein>
    <submittedName>
        <fullName evidence="2 3">Uncharacterized protein</fullName>
    </submittedName>
</protein>
<dbReference type="Gramene" id="KRH11549">
    <property type="protein sequence ID" value="KRH11549"/>
    <property type="gene ID" value="GLYMA_15G116400"/>
</dbReference>
<proteinExistence type="predicted"/>
<feature type="compositionally biased region" description="Polar residues" evidence="1">
    <location>
        <begin position="1"/>
        <end position="15"/>
    </location>
</feature>